<evidence type="ECO:0000313" key="2">
    <source>
        <dbReference type="EMBL" id="CAK0910701.1"/>
    </source>
</evidence>
<proteinExistence type="predicted"/>
<feature type="non-terminal residue" evidence="2">
    <location>
        <position position="1"/>
    </location>
</feature>
<keyword evidence="3" id="KW-1185">Reference proteome</keyword>
<gene>
    <name evidence="2" type="ORF">PCOR1329_LOCUS84815</name>
</gene>
<protein>
    <submittedName>
        <fullName evidence="2">Uncharacterized protein</fullName>
    </submittedName>
</protein>
<organism evidence="2 3">
    <name type="scientific">Prorocentrum cordatum</name>
    <dbReference type="NCBI Taxonomy" id="2364126"/>
    <lineage>
        <taxon>Eukaryota</taxon>
        <taxon>Sar</taxon>
        <taxon>Alveolata</taxon>
        <taxon>Dinophyceae</taxon>
        <taxon>Prorocentrales</taxon>
        <taxon>Prorocentraceae</taxon>
        <taxon>Prorocentrum</taxon>
    </lineage>
</organism>
<evidence type="ECO:0000313" key="3">
    <source>
        <dbReference type="Proteomes" id="UP001189429"/>
    </source>
</evidence>
<sequence length="637" mass="65478">TQMPAARLSDAILGALAPLVFAGVKPLLLDALLRDALRAPVAVVGDAAPAAACVQLVDVSVEMLLCGVLLDIEMLYPVALVLISSAMLEAGLAALAGVGDAALEALLAPRVGVGDQPPLSAMLLDVGVPSSVALLRDIAPEAALAPLARAGAERMLSDVLRNSAPLVAVAPAGDVARESVVAVNDAVLEGAIATLDARLSDAQLNLEALAPAALRGDAAQVRFILVLADALLKGAALGPNAVFNDAALKTAPAPVGVWAHIRTVDVRFHVEVLCPIVLFGGVVFGAIIPHAEVCVELLFHSALPSDAQLAPVARVSHAAVETALASRRGRAAALRRAAVAGRDASIRRAALEAALVPPENVGVEPLLPGVLLCVAMPVPVAVVIGVVPGAVLAHLLDVMVEALLSDAQPNDARPAPVGMVSGMALETTLVPYANVRAELELADVQLNVGVLSPVALSVPAVAAKNAAFDEDAMPPVSARVKLLPSGKQRQVPAMVLSDTVLEAVFVVGVRIGLPLPDVLFIIDMLVVVAWLGDVVLQAMLISPMRVSAELVLSEMLLSGQVVTLSGVLSTVRMSVLVVLDSVVMGRAKCLALHVVHSDLVLIALLVKSRGRKLWRDGRDHGGENNEDLTGAMLGGVR</sequence>
<evidence type="ECO:0000256" key="1">
    <source>
        <dbReference type="SAM" id="Phobius"/>
    </source>
</evidence>
<accession>A0ABN9YD29</accession>
<feature type="transmembrane region" description="Helical" evidence="1">
    <location>
        <begin position="366"/>
        <end position="396"/>
    </location>
</feature>
<feature type="non-terminal residue" evidence="2">
    <location>
        <position position="637"/>
    </location>
</feature>
<feature type="transmembrane region" description="Helical" evidence="1">
    <location>
        <begin position="561"/>
        <end position="579"/>
    </location>
</feature>
<keyword evidence="1" id="KW-0472">Membrane</keyword>
<keyword evidence="1" id="KW-0812">Transmembrane</keyword>
<reference evidence="2" key="1">
    <citation type="submission" date="2023-10" db="EMBL/GenBank/DDBJ databases">
        <authorList>
            <person name="Chen Y."/>
            <person name="Shah S."/>
            <person name="Dougan E. K."/>
            <person name="Thang M."/>
            <person name="Chan C."/>
        </authorList>
    </citation>
    <scope>NUCLEOTIDE SEQUENCE [LARGE SCALE GENOMIC DNA]</scope>
</reference>
<dbReference type="EMBL" id="CAUYUJ010022448">
    <property type="protein sequence ID" value="CAK0910701.1"/>
    <property type="molecule type" value="Genomic_DNA"/>
</dbReference>
<name>A0ABN9YD29_9DINO</name>
<keyword evidence="1" id="KW-1133">Transmembrane helix</keyword>
<feature type="transmembrane region" description="Helical" evidence="1">
    <location>
        <begin position="519"/>
        <end position="540"/>
    </location>
</feature>
<dbReference type="Proteomes" id="UP001189429">
    <property type="component" value="Unassembled WGS sequence"/>
</dbReference>
<comment type="caution">
    <text evidence="2">The sequence shown here is derived from an EMBL/GenBank/DDBJ whole genome shotgun (WGS) entry which is preliminary data.</text>
</comment>